<keyword evidence="2 7" id="KW-0808">Transferase</keyword>
<evidence type="ECO:0000313" key="10">
    <source>
        <dbReference type="Proteomes" id="UP000077266"/>
    </source>
</evidence>
<comment type="subunit">
    <text evidence="7">Homodimer.</text>
</comment>
<dbReference type="GO" id="GO:0072670">
    <property type="term" value="P:mitochondrial tRNA threonylcarbamoyladenosine modification"/>
    <property type="evidence" value="ECO:0007669"/>
    <property type="project" value="TreeGrafter"/>
</dbReference>
<dbReference type="PRINTS" id="PR00789">
    <property type="entry name" value="OSIALOPTASE"/>
</dbReference>
<evidence type="ECO:0000256" key="5">
    <source>
        <dbReference type="ARBA" id="ARBA00023315"/>
    </source>
</evidence>
<evidence type="ECO:0000256" key="4">
    <source>
        <dbReference type="ARBA" id="ARBA00022723"/>
    </source>
</evidence>
<dbReference type="GO" id="GO:0046872">
    <property type="term" value="F:metal ion binding"/>
    <property type="evidence" value="ECO:0007669"/>
    <property type="project" value="UniProtKB-KW"/>
</dbReference>
<dbReference type="SUPFAM" id="SSF53067">
    <property type="entry name" value="Actin-like ATPase domain"/>
    <property type="match status" value="1"/>
</dbReference>
<sequence>MRVFTLARSLALSTHRRSFTVLAFESSADDSCAAIVDHDRNILANVVIKQDKLNESFGGIHPYVAIDQHQANLPIALRRALDNAKMRVQDVDGIAFTRGPGMGGCLSVSMNAAKGLAAALDKPIVGVHHMQAHALTPFLTLPAEQVPKFPFLTLLVSGGHTMILLARSRTKFLTLATTLDESVGTALDKGARALGLPPSGAALEQFAVQPTSDPEPLGLPPVPHQLAFSYCGPRSLLDKRVHALDMKYGGRDQSWTPLPNFPGAAVLSEGAPLPKEVAPISEEHRRALRELAWVFQSACFAQIEEKVRLALKLCNPVTGLVVSGGVASNMLLRERLQAALQEDGGGIPLLCPPPHLCTDNAAMIAWASMHRFLAGHHDRFDLKLAPKWALETLEDEPGAFIDSQ</sequence>
<dbReference type="Proteomes" id="UP000077266">
    <property type="component" value="Unassembled WGS sequence"/>
</dbReference>
<evidence type="ECO:0000259" key="8">
    <source>
        <dbReference type="Pfam" id="PF00814"/>
    </source>
</evidence>
<dbReference type="InterPro" id="IPR017860">
    <property type="entry name" value="Peptidase_M22_CS"/>
</dbReference>
<organism evidence="9 10">
    <name type="scientific">Exidia glandulosa HHB12029</name>
    <dbReference type="NCBI Taxonomy" id="1314781"/>
    <lineage>
        <taxon>Eukaryota</taxon>
        <taxon>Fungi</taxon>
        <taxon>Dikarya</taxon>
        <taxon>Basidiomycota</taxon>
        <taxon>Agaricomycotina</taxon>
        <taxon>Agaricomycetes</taxon>
        <taxon>Auriculariales</taxon>
        <taxon>Exidiaceae</taxon>
        <taxon>Exidia</taxon>
    </lineage>
</organism>
<keyword evidence="7" id="KW-0496">Mitochondrion</keyword>
<name>A0A165JPA1_EXIGL</name>
<dbReference type="InterPro" id="IPR000905">
    <property type="entry name" value="Gcp-like_dom"/>
</dbReference>
<dbReference type="EMBL" id="KV425962">
    <property type="protein sequence ID" value="KZV95137.1"/>
    <property type="molecule type" value="Genomic_DNA"/>
</dbReference>
<keyword evidence="5 7" id="KW-0012">Acyltransferase</keyword>
<keyword evidence="9" id="KW-0645">Protease</keyword>
<dbReference type="InterPro" id="IPR017861">
    <property type="entry name" value="KAE1/TsaD"/>
</dbReference>
<comment type="subcellular location">
    <subcellularLocation>
        <location evidence="7">Mitochondrion</location>
    </subcellularLocation>
</comment>
<dbReference type="PANTHER" id="PTHR11735">
    <property type="entry name" value="TRNA N6-ADENOSINE THREONYLCARBAMOYLTRANSFERASE"/>
    <property type="match status" value="1"/>
</dbReference>
<dbReference type="CDD" id="cd24134">
    <property type="entry name" value="ASKHA_NBD_OSGEPL1_QRI7_euk"/>
    <property type="match status" value="1"/>
</dbReference>
<keyword evidence="3 7" id="KW-0819">tRNA processing</keyword>
<dbReference type="PANTHER" id="PTHR11735:SF6">
    <property type="entry name" value="TRNA N6-ADENOSINE THREONYLCARBAMOYLTRANSFERASE, MITOCHONDRIAL"/>
    <property type="match status" value="1"/>
</dbReference>
<evidence type="ECO:0000256" key="6">
    <source>
        <dbReference type="ARBA" id="ARBA00048117"/>
    </source>
</evidence>
<dbReference type="InterPro" id="IPR043129">
    <property type="entry name" value="ATPase_NBD"/>
</dbReference>
<evidence type="ECO:0000313" key="9">
    <source>
        <dbReference type="EMBL" id="KZV95137.1"/>
    </source>
</evidence>
<dbReference type="GO" id="GO:0005739">
    <property type="term" value="C:mitochondrion"/>
    <property type="evidence" value="ECO:0007669"/>
    <property type="project" value="UniProtKB-SubCell"/>
</dbReference>
<evidence type="ECO:0000256" key="7">
    <source>
        <dbReference type="HAMAP-Rule" id="MF_03179"/>
    </source>
</evidence>
<dbReference type="EC" id="2.3.1.234" evidence="1"/>
<keyword evidence="4 7" id="KW-0479">Metal-binding</keyword>
<evidence type="ECO:0000256" key="1">
    <source>
        <dbReference type="ARBA" id="ARBA00012156"/>
    </source>
</evidence>
<dbReference type="GO" id="GO:0008233">
    <property type="term" value="F:peptidase activity"/>
    <property type="evidence" value="ECO:0007669"/>
    <property type="project" value="UniProtKB-KW"/>
</dbReference>
<dbReference type="GO" id="GO:0006508">
    <property type="term" value="P:proteolysis"/>
    <property type="evidence" value="ECO:0007669"/>
    <property type="project" value="UniProtKB-KW"/>
</dbReference>
<dbReference type="InterPro" id="IPR022450">
    <property type="entry name" value="TsaD"/>
</dbReference>
<accession>A0A165JPA1</accession>
<dbReference type="GO" id="GO:0061711">
    <property type="term" value="F:tRNA N(6)-L-threonylcarbamoyladenine synthase activity"/>
    <property type="evidence" value="ECO:0007669"/>
    <property type="project" value="UniProtKB-EC"/>
</dbReference>
<evidence type="ECO:0000256" key="3">
    <source>
        <dbReference type="ARBA" id="ARBA00022694"/>
    </source>
</evidence>
<protein>
    <recommendedName>
        <fullName evidence="1">N(6)-L-threonylcarbamoyladenine synthase</fullName>
        <ecNumber evidence="1">2.3.1.234</ecNumber>
    </recommendedName>
</protein>
<keyword evidence="9" id="KW-0378">Hydrolase</keyword>
<keyword evidence="10" id="KW-1185">Reference proteome</keyword>
<comment type="catalytic activity">
    <reaction evidence="6 7">
        <text>L-threonylcarbamoyladenylate + adenosine(37) in tRNA = N(6)-L-threonylcarbamoyladenosine(37) in tRNA + AMP + H(+)</text>
        <dbReference type="Rhea" id="RHEA:37059"/>
        <dbReference type="Rhea" id="RHEA-COMP:10162"/>
        <dbReference type="Rhea" id="RHEA-COMP:10163"/>
        <dbReference type="ChEBI" id="CHEBI:15378"/>
        <dbReference type="ChEBI" id="CHEBI:73682"/>
        <dbReference type="ChEBI" id="CHEBI:74411"/>
        <dbReference type="ChEBI" id="CHEBI:74418"/>
        <dbReference type="ChEBI" id="CHEBI:456215"/>
        <dbReference type="EC" id="2.3.1.234"/>
    </reaction>
</comment>
<comment type="similarity">
    <text evidence="7">Belongs to the KAE1 / TsaD family.</text>
</comment>
<proteinExistence type="inferred from homology"/>
<dbReference type="HAMAP" id="MF_01445">
    <property type="entry name" value="TsaD"/>
    <property type="match status" value="1"/>
</dbReference>
<evidence type="ECO:0000256" key="2">
    <source>
        <dbReference type="ARBA" id="ARBA00022679"/>
    </source>
</evidence>
<gene>
    <name evidence="9" type="ORF">EXIGLDRAFT_766526</name>
</gene>
<dbReference type="OrthoDB" id="10259622at2759"/>
<feature type="domain" description="Gcp-like" evidence="8">
    <location>
        <begin position="41"/>
        <end position="366"/>
    </location>
</feature>
<dbReference type="STRING" id="1314781.A0A165JPA1"/>
<dbReference type="InParanoid" id="A0A165JPA1"/>
<comment type="function">
    <text evidence="7">Required for the formation of a threonylcarbamoyl group on adenosine at position 37 (t(6)A37) in mitochondrial tRNAs that read codons beginning with adenine. Probably involved in the transfer of the threonylcarbamoyl moiety of threonylcarbamoyl-AMP (TC-AMP) to the N6 group of A37. Involved in mitochondrial genome maintenance.</text>
</comment>
<dbReference type="Pfam" id="PF00814">
    <property type="entry name" value="TsaD"/>
    <property type="match status" value="1"/>
</dbReference>
<reference evidence="9 10" key="1">
    <citation type="journal article" date="2016" name="Mol. Biol. Evol.">
        <title>Comparative Genomics of Early-Diverging Mushroom-Forming Fungi Provides Insights into the Origins of Lignocellulose Decay Capabilities.</title>
        <authorList>
            <person name="Nagy L.G."/>
            <person name="Riley R."/>
            <person name="Tritt A."/>
            <person name="Adam C."/>
            <person name="Daum C."/>
            <person name="Floudas D."/>
            <person name="Sun H."/>
            <person name="Yadav J.S."/>
            <person name="Pangilinan J."/>
            <person name="Larsson K.H."/>
            <person name="Matsuura K."/>
            <person name="Barry K."/>
            <person name="Labutti K."/>
            <person name="Kuo R."/>
            <person name="Ohm R.A."/>
            <person name="Bhattacharya S.S."/>
            <person name="Shirouzu T."/>
            <person name="Yoshinaga Y."/>
            <person name="Martin F.M."/>
            <person name="Grigoriev I.V."/>
            <person name="Hibbett D.S."/>
        </authorList>
    </citation>
    <scope>NUCLEOTIDE SEQUENCE [LARGE SCALE GENOMIC DNA]</scope>
    <source>
        <strain evidence="9 10">HHB12029</strain>
    </source>
</reference>
<dbReference type="Gene3D" id="3.30.420.40">
    <property type="match status" value="2"/>
</dbReference>
<dbReference type="PROSITE" id="PS01016">
    <property type="entry name" value="GLYCOPROTEASE"/>
    <property type="match status" value="1"/>
</dbReference>
<comment type="cofactor">
    <cofactor evidence="7">
        <name>a divalent metal cation</name>
        <dbReference type="ChEBI" id="CHEBI:60240"/>
    </cofactor>
    <text evidence="7">Binds 1 divalent metal cation per subunit.</text>
</comment>
<dbReference type="AlphaFoldDB" id="A0A165JPA1"/>
<dbReference type="FunCoup" id="A0A165JPA1">
    <property type="interactions" value="400"/>
</dbReference>